<evidence type="ECO:0000259" key="9">
    <source>
        <dbReference type="Pfam" id="PF00266"/>
    </source>
</evidence>
<protein>
    <submittedName>
        <fullName evidence="10">Cysteine desulfurase</fullName>
    </submittedName>
</protein>
<evidence type="ECO:0000256" key="1">
    <source>
        <dbReference type="ARBA" id="ARBA00001933"/>
    </source>
</evidence>
<keyword evidence="6" id="KW-0408">Iron</keyword>
<evidence type="ECO:0000256" key="6">
    <source>
        <dbReference type="ARBA" id="ARBA00023004"/>
    </source>
</evidence>
<evidence type="ECO:0000256" key="3">
    <source>
        <dbReference type="ARBA" id="ARBA00022679"/>
    </source>
</evidence>
<evidence type="ECO:0000256" key="2">
    <source>
        <dbReference type="ARBA" id="ARBA00006490"/>
    </source>
</evidence>
<keyword evidence="4" id="KW-0479">Metal-binding</keyword>
<dbReference type="InterPro" id="IPR015424">
    <property type="entry name" value="PyrdxlP-dep_Trfase"/>
</dbReference>
<name>A0ABS0LNE4_9LACT</name>
<evidence type="ECO:0000313" key="10">
    <source>
        <dbReference type="EMBL" id="MBG9985628.1"/>
    </source>
</evidence>
<keyword evidence="7" id="KW-0411">Iron-sulfur</keyword>
<dbReference type="InterPro" id="IPR015421">
    <property type="entry name" value="PyrdxlP-dep_Trfase_major"/>
</dbReference>
<feature type="domain" description="Aminotransferase class V" evidence="9">
    <location>
        <begin position="2"/>
        <end position="371"/>
    </location>
</feature>
<comment type="similarity">
    <text evidence="2">Belongs to the class-V pyridoxal-phosphate-dependent aminotransferase family. NifS/IscS subfamily.</text>
</comment>
<dbReference type="Gene3D" id="3.40.640.10">
    <property type="entry name" value="Type I PLP-dependent aspartate aminotransferase-like (Major domain)"/>
    <property type="match status" value="1"/>
</dbReference>
<dbReference type="Proteomes" id="UP000721415">
    <property type="component" value="Unassembled WGS sequence"/>
</dbReference>
<evidence type="ECO:0000256" key="7">
    <source>
        <dbReference type="ARBA" id="ARBA00023014"/>
    </source>
</evidence>
<evidence type="ECO:0000256" key="4">
    <source>
        <dbReference type="ARBA" id="ARBA00022723"/>
    </source>
</evidence>
<dbReference type="EMBL" id="JACBXQ010000001">
    <property type="protein sequence ID" value="MBG9985628.1"/>
    <property type="molecule type" value="Genomic_DNA"/>
</dbReference>
<sequence length="383" mass="42756">MIYLDYAATTPVDPRVQALISQSLTEDFGNPSATYRIGKTSKHFLTVARRELKECLGVGEEAQVYFTSGATEAINWALISQAKRAKELGLGNHIVTTAIEHSAVDKTLANLETEGFEVTRIYPAADHQFHLSQFIEASHDQTIGWTVMAVNNELGSLLPIRALGQYAQERNIWFHVDSTQAVGYMETDASSLCCTSFTGSGHKFYAPKGIGFLVYQPWNPDMILHPMLHGGGQEHAMRSGTENIPYIRGMVEAVKLLTHDAHQLEQHFAHLTNYFFEELDKTGIDYQRNGDIQHHNQRIHNIWLKGYLASQVIIQLDLEGIYISAGSACSAGSVKPSKVLKAYYPEQADLWAESLRISFGKNTQTEEIDQLIKALTKLKKRSG</sequence>
<dbReference type="PANTHER" id="PTHR11601">
    <property type="entry name" value="CYSTEINE DESULFURYLASE FAMILY MEMBER"/>
    <property type="match status" value="1"/>
</dbReference>
<evidence type="ECO:0000256" key="8">
    <source>
        <dbReference type="ARBA" id="ARBA00050776"/>
    </source>
</evidence>
<organism evidence="10 11">
    <name type="scientific">Facklamia lactis</name>
    <dbReference type="NCBI Taxonomy" id="2749967"/>
    <lineage>
        <taxon>Bacteria</taxon>
        <taxon>Bacillati</taxon>
        <taxon>Bacillota</taxon>
        <taxon>Bacilli</taxon>
        <taxon>Lactobacillales</taxon>
        <taxon>Aerococcaceae</taxon>
        <taxon>Facklamia</taxon>
    </lineage>
</organism>
<dbReference type="Gene3D" id="1.10.260.50">
    <property type="match status" value="1"/>
</dbReference>
<evidence type="ECO:0000313" key="11">
    <source>
        <dbReference type="Proteomes" id="UP000721415"/>
    </source>
</evidence>
<keyword evidence="5" id="KW-0663">Pyridoxal phosphate</keyword>
<evidence type="ECO:0000256" key="5">
    <source>
        <dbReference type="ARBA" id="ARBA00022898"/>
    </source>
</evidence>
<dbReference type="Gene3D" id="3.90.1150.10">
    <property type="entry name" value="Aspartate Aminotransferase, domain 1"/>
    <property type="match status" value="1"/>
</dbReference>
<dbReference type="Pfam" id="PF00266">
    <property type="entry name" value="Aminotran_5"/>
    <property type="match status" value="1"/>
</dbReference>
<reference evidence="10 11" key="1">
    <citation type="submission" date="2020-07" db="EMBL/GenBank/DDBJ databases">
        <title>Facklamia lactis sp. nov., isolated from raw milk.</title>
        <authorList>
            <person name="Doll E.V."/>
            <person name="Huptas C."/>
            <person name="Staib L."/>
            <person name="Wenning M."/>
            <person name="Scherer S."/>
        </authorList>
    </citation>
    <scope>NUCLEOTIDE SEQUENCE [LARGE SCALE GENOMIC DNA]</scope>
    <source>
        <strain evidence="10 11">DSM 111018</strain>
    </source>
</reference>
<comment type="cofactor">
    <cofactor evidence="1">
        <name>pyridoxal 5'-phosphate</name>
        <dbReference type="ChEBI" id="CHEBI:597326"/>
    </cofactor>
</comment>
<dbReference type="InterPro" id="IPR015422">
    <property type="entry name" value="PyrdxlP-dep_Trfase_small"/>
</dbReference>
<dbReference type="PIRSF" id="PIRSF005572">
    <property type="entry name" value="NifS"/>
    <property type="match status" value="1"/>
</dbReference>
<proteinExistence type="inferred from homology"/>
<comment type="catalytic activity">
    <reaction evidence="8">
        <text>(sulfur carrier)-H + L-cysteine = (sulfur carrier)-SH + L-alanine</text>
        <dbReference type="Rhea" id="RHEA:43892"/>
        <dbReference type="Rhea" id="RHEA-COMP:14737"/>
        <dbReference type="Rhea" id="RHEA-COMP:14739"/>
        <dbReference type="ChEBI" id="CHEBI:29917"/>
        <dbReference type="ChEBI" id="CHEBI:35235"/>
        <dbReference type="ChEBI" id="CHEBI:57972"/>
        <dbReference type="ChEBI" id="CHEBI:64428"/>
        <dbReference type="EC" id="2.8.1.7"/>
    </reaction>
</comment>
<accession>A0ABS0LNE4</accession>
<gene>
    <name evidence="10" type="ORF">HZY91_01825</name>
</gene>
<keyword evidence="3" id="KW-0808">Transferase</keyword>
<dbReference type="InterPro" id="IPR000192">
    <property type="entry name" value="Aminotrans_V_dom"/>
</dbReference>
<dbReference type="SUPFAM" id="SSF53383">
    <property type="entry name" value="PLP-dependent transferases"/>
    <property type="match status" value="1"/>
</dbReference>
<keyword evidence="11" id="KW-1185">Reference proteome</keyword>
<comment type="caution">
    <text evidence="10">The sequence shown here is derived from an EMBL/GenBank/DDBJ whole genome shotgun (WGS) entry which is preliminary data.</text>
</comment>
<dbReference type="InterPro" id="IPR016454">
    <property type="entry name" value="Cysteine_dSase"/>
</dbReference>
<dbReference type="PANTHER" id="PTHR11601:SF34">
    <property type="entry name" value="CYSTEINE DESULFURASE"/>
    <property type="match status" value="1"/>
</dbReference>
<dbReference type="RefSeq" id="WP_197114109.1">
    <property type="nucleotide sequence ID" value="NZ_JACBXQ010000001.1"/>
</dbReference>